<dbReference type="Proteomes" id="UP000299102">
    <property type="component" value="Unassembled WGS sequence"/>
</dbReference>
<accession>A0A4C1WJ85</accession>
<proteinExistence type="predicted"/>
<dbReference type="OrthoDB" id="411823at2759"/>
<evidence type="ECO:0008006" key="3">
    <source>
        <dbReference type="Google" id="ProtNLM"/>
    </source>
</evidence>
<evidence type="ECO:0000313" key="1">
    <source>
        <dbReference type="EMBL" id="GBP51478.1"/>
    </source>
</evidence>
<dbReference type="EMBL" id="BGZK01000582">
    <property type="protein sequence ID" value="GBP51478.1"/>
    <property type="molecule type" value="Genomic_DNA"/>
</dbReference>
<reference evidence="1 2" key="1">
    <citation type="journal article" date="2019" name="Commun. Biol.">
        <title>The bagworm genome reveals a unique fibroin gene that provides high tensile strength.</title>
        <authorList>
            <person name="Kono N."/>
            <person name="Nakamura H."/>
            <person name="Ohtoshi R."/>
            <person name="Tomita M."/>
            <person name="Numata K."/>
            <person name="Arakawa K."/>
        </authorList>
    </citation>
    <scope>NUCLEOTIDE SEQUENCE [LARGE SCALE GENOMIC DNA]</scope>
</reference>
<gene>
    <name evidence="1" type="ORF">EVAR_44453_1</name>
</gene>
<protein>
    <recommendedName>
        <fullName evidence="3">Retrovirus-related Pol polyprotein from type-1 retrotransposable element R1 3</fullName>
    </recommendedName>
</protein>
<sequence>MGEITKCFFPLVKQAYRVFRKIEMTSQVARTLTGHGGFAQYLYRFKLWDSLYCACDPAKIQDVLHILEDCDMFHRERVALEAGTDVRITKRNFREILEDSFKREKFFRFLRHDC</sequence>
<keyword evidence="2" id="KW-1185">Reference proteome</keyword>
<comment type="caution">
    <text evidence="1">The sequence shown here is derived from an EMBL/GenBank/DDBJ whole genome shotgun (WGS) entry which is preliminary data.</text>
</comment>
<evidence type="ECO:0000313" key="2">
    <source>
        <dbReference type="Proteomes" id="UP000299102"/>
    </source>
</evidence>
<dbReference type="AlphaFoldDB" id="A0A4C1WJ85"/>
<organism evidence="1 2">
    <name type="scientific">Eumeta variegata</name>
    <name type="common">Bagworm moth</name>
    <name type="synonym">Eumeta japonica</name>
    <dbReference type="NCBI Taxonomy" id="151549"/>
    <lineage>
        <taxon>Eukaryota</taxon>
        <taxon>Metazoa</taxon>
        <taxon>Ecdysozoa</taxon>
        <taxon>Arthropoda</taxon>
        <taxon>Hexapoda</taxon>
        <taxon>Insecta</taxon>
        <taxon>Pterygota</taxon>
        <taxon>Neoptera</taxon>
        <taxon>Endopterygota</taxon>
        <taxon>Lepidoptera</taxon>
        <taxon>Glossata</taxon>
        <taxon>Ditrysia</taxon>
        <taxon>Tineoidea</taxon>
        <taxon>Psychidae</taxon>
        <taxon>Oiketicinae</taxon>
        <taxon>Eumeta</taxon>
    </lineage>
</organism>
<name>A0A4C1WJ85_EUMVA</name>